<dbReference type="GO" id="GO:0009898">
    <property type="term" value="C:cytoplasmic side of plasma membrane"/>
    <property type="evidence" value="ECO:0007669"/>
    <property type="project" value="TreeGrafter"/>
</dbReference>
<dbReference type="PROSITE" id="PS00070">
    <property type="entry name" value="ALDEHYDE_DEHYDR_CYS"/>
    <property type="match status" value="1"/>
</dbReference>
<dbReference type="SUPFAM" id="SSF53720">
    <property type="entry name" value="ALDH-like"/>
    <property type="match status" value="1"/>
</dbReference>
<dbReference type="EMBL" id="LT981265">
    <property type="protein sequence ID" value="SPC34761.1"/>
    <property type="molecule type" value="Genomic_DNA"/>
</dbReference>
<evidence type="ECO:0000256" key="2">
    <source>
        <dbReference type="ARBA" id="ARBA00009986"/>
    </source>
</evidence>
<dbReference type="GeneID" id="41595589"/>
<dbReference type="InterPro" id="IPR016162">
    <property type="entry name" value="Ald_DH_N"/>
</dbReference>
<gene>
    <name evidence="9" type="primary">rocA</name>
    <name evidence="9" type="ORF">NCAV_1597</name>
</gene>
<sequence>MEFEHEMTYFRLLAREEASSFHARYEESIADVEKNLGKECPMVIDGKRVSTGKFFEDRSPIDTRIVVARFPLGSEEHVSQAVDAAKRAFMHWSRMDYRDRVGILRKAADIMSSSKYDLAALMTYENGKNRYEAMADVDEAIDFMRYYAYEMERNDGYVRVMKNAYPDERCYSIMKPYGVFAVIAPFNFPLAITAGMCSGALITGNTVVLKPASDTPLTALRFFEILEEAGLPDGVLNLLTGSGSTVGNALVSSRDVDGIVFTGSKDVGLSIYAKANASRPRPVITEMGGKNPTIVTANASISKAVEGVARAAFGYSGQKCSACSRVYVHSSIYEEFVSRLVEFTSTLKVGNPVERDTFVGPLINKAAYDKYAMYSSIAGKDGRILIGGRQVTDGMFKYGYYVEPTIVDNLNSNSVILREELFLPFLAVASYDRLDDAIAMCNDSEYGLTAGIYSSDEDEVRYFLDRIEAGVVYVNRGRSATTGAMVGSQPFVGWKMSGISGKGTGSIYYLPLFMREQSQTICS</sequence>
<dbReference type="InterPro" id="IPR016160">
    <property type="entry name" value="Ald_DH_CS_CYS"/>
</dbReference>
<dbReference type="FunFam" id="3.40.605.10:FF:000007">
    <property type="entry name" value="NAD/NADP-dependent betaine aldehyde dehydrogenase"/>
    <property type="match status" value="1"/>
</dbReference>
<protein>
    <recommendedName>
        <fullName evidence="4">L-glutamate gamma-semialdehyde dehydrogenase</fullName>
        <ecNumber evidence="4">1.2.1.88</ecNumber>
    </recommendedName>
</protein>
<evidence type="ECO:0000256" key="7">
    <source>
        <dbReference type="ARBA" id="ARBA00048142"/>
    </source>
</evidence>
<comment type="pathway">
    <text evidence="1">Amino-acid degradation; L-proline degradation into L-glutamate; L-glutamate from L-proline: step 2/2.</text>
</comment>
<evidence type="ECO:0000313" key="9">
    <source>
        <dbReference type="EMBL" id="SPC34761.1"/>
    </source>
</evidence>
<dbReference type="CDD" id="cd07124">
    <property type="entry name" value="ALDH_PutA-P5CDH-RocA"/>
    <property type="match status" value="1"/>
</dbReference>
<name>A0A2K5AT02_9ARCH</name>
<keyword evidence="5 9" id="KW-0560">Oxidoreductase</keyword>
<dbReference type="GO" id="GO:0003842">
    <property type="term" value="F:L-glutamate gamma-semialdehyde dehydrogenase activity"/>
    <property type="evidence" value="ECO:0007669"/>
    <property type="project" value="UniProtKB-EC"/>
</dbReference>
<dbReference type="InterPro" id="IPR016161">
    <property type="entry name" value="Ald_DH/histidinol_DH"/>
</dbReference>
<keyword evidence="6" id="KW-0520">NAD</keyword>
<dbReference type="PANTHER" id="PTHR42862:SF1">
    <property type="entry name" value="DELTA-1-PYRROLINE-5-CARBOXYLATE DEHYDROGENASE 2, ISOFORM A-RELATED"/>
    <property type="match status" value="1"/>
</dbReference>
<reference evidence="10" key="1">
    <citation type="submission" date="2018-01" db="EMBL/GenBank/DDBJ databases">
        <authorList>
            <person name="Kerou L M."/>
        </authorList>
    </citation>
    <scope>NUCLEOTIDE SEQUENCE [LARGE SCALE GENOMIC DNA]</scope>
    <source>
        <strain evidence="10">SCU2</strain>
    </source>
</reference>
<dbReference type="Proteomes" id="UP000236248">
    <property type="component" value="Chromosome NCAV"/>
</dbReference>
<evidence type="ECO:0000256" key="5">
    <source>
        <dbReference type="ARBA" id="ARBA00023002"/>
    </source>
</evidence>
<dbReference type="Gene3D" id="3.40.605.10">
    <property type="entry name" value="Aldehyde Dehydrogenase, Chain A, domain 1"/>
    <property type="match status" value="1"/>
</dbReference>
<dbReference type="InterPro" id="IPR050485">
    <property type="entry name" value="Proline_metab_enzyme"/>
</dbReference>
<evidence type="ECO:0000256" key="4">
    <source>
        <dbReference type="ARBA" id="ARBA00012884"/>
    </source>
</evidence>
<dbReference type="Pfam" id="PF00171">
    <property type="entry name" value="Aldedh"/>
    <property type="match status" value="1"/>
</dbReference>
<evidence type="ECO:0000313" key="10">
    <source>
        <dbReference type="Proteomes" id="UP000236248"/>
    </source>
</evidence>
<evidence type="ECO:0000256" key="1">
    <source>
        <dbReference type="ARBA" id="ARBA00004786"/>
    </source>
</evidence>
<evidence type="ECO:0000259" key="8">
    <source>
        <dbReference type="Pfam" id="PF00171"/>
    </source>
</evidence>
<dbReference type="Gene3D" id="3.40.309.10">
    <property type="entry name" value="Aldehyde Dehydrogenase, Chain A, domain 2"/>
    <property type="match status" value="1"/>
</dbReference>
<dbReference type="EC" id="1.2.1.88" evidence="4"/>
<dbReference type="InterPro" id="IPR015590">
    <property type="entry name" value="Aldehyde_DH_dom"/>
</dbReference>
<comment type="subunit">
    <text evidence="3">Homotetramer.</text>
</comment>
<comment type="similarity">
    <text evidence="2">Belongs to the aldehyde dehydrogenase family.</text>
</comment>
<dbReference type="RefSeq" id="WP_103286639.1">
    <property type="nucleotide sequence ID" value="NZ_LT981265.1"/>
</dbReference>
<dbReference type="InterPro" id="IPR005932">
    <property type="entry name" value="RocA"/>
</dbReference>
<dbReference type="GO" id="GO:0010133">
    <property type="term" value="P:L-proline catabolic process to L-glutamate"/>
    <property type="evidence" value="ECO:0007669"/>
    <property type="project" value="TreeGrafter"/>
</dbReference>
<feature type="domain" description="Aldehyde dehydrogenase" evidence="8">
    <location>
        <begin position="53"/>
        <end position="503"/>
    </location>
</feature>
<proteinExistence type="inferred from homology"/>
<dbReference type="PANTHER" id="PTHR42862">
    <property type="entry name" value="DELTA-1-PYRROLINE-5-CARBOXYLATE DEHYDROGENASE 1, ISOFORM A-RELATED"/>
    <property type="match status" value="1"/>
</dbReference>
<accession>A0A2K5AT02</accession>
<keyword evidence="10" id="KW-1185">Reference proteome</keyword>
<dbReference type="KEGG" id="ncv:NCAV_1597"/>
<dbReference type="FunFam" id="3.40.309.10:FF:000005">
    <property type="entry name" value="1-pyrroline-5-carboxylate dehydrogenase 1"/>
    <property type="match status" value="1"/>
</dbReference>
<evidence type="ECO:0000256" key="6">
    <source>
        <dbReference type="ARBA" id="ARBA00023027"/>
    </source>
</evidence>
<dbReference type="InterPro" id="IPR016163">
    <property type="entry name" value="Ald_DH_C"/>
</dbReference>
<organism evidence="9 10">
    <name type="scientific">Candidatus Nitrosocaldus cavascurensis</name>
    <dbReference type="NCBI Taxonomy" id="2058097"/>
    <lineage>
        <taxon>Archaea</taxon>
        <taxon>Nitrososphaerota</taxon>
        <taxon>Nitrososphaeria</taxon>
        <taxon>Candidatus Nitrosocaldales</taxon>
        <taxon>Candidatus Nitrosocaldaceae</taxon>
        <taxon>Candidatus Nitrosocaldus</taxon>
    </lineage>
</organism>
<comment type="catalytic activity">
    <reaction evidence="7">
        <text>L-glutamate 5-semialdehyde + NAD(+) + H2O = L-glutamate + NADH + 2 H(+)</text>
        <dbReference type="Rhea" id="RHEA:30235"/>
        <dbReference type="ChEBI" id="CHEBI:15377"/>
        <dbReference type="ChEBI" id="CHEBI:15378"/>
        <dbReference type="ChEBI" id="CHEBI:29985"/>
        <dbReference type="ChEBI" id="CHEBI:57540"/>
        <dbReference type="ChEBI" id="CHEBI:57945"/>
        <dbReference type="ChEBI" id="CHEBI:58066"/>
        <dbReference type="EC" id="1.2.1.88"/>
    </reaction>
</comment>
<evidence type="ECO:0000256" key="3">
    <source>
        <dbReference type="ARBA" id="ARBA00011881"/>
    </source>
</evidence>
<dbReference type="AlphaFoldDB" id="A0A2K5AT02"/>